<gene>
    <name evidence="6" type="ORF">BJ969_003727</name>
</gene>
<dbReference type="PANTHER" id="PTHR10628:SF30">
    <property type="entry name" value="EXO-ALPHA-SIALIDASE"/>
    <property type="match status" value="1"/>
</dbReference>
<dbReference type="PANTHER" id="PTHR10628">
    <property type="entry name" value="SIALIDASE"/>
    <property type="match status" value="1"/>
</dbReference>
<dbReference type="InterPro" id="IPR011040">
    <property type="entry name" value="Sialidase"/>
</dbReference>
<dbReference type="CDD" id="cd15482">
    <property type="entry name" value="Sialidase_non-viral"/>
    <property type="match status" value="1"/>
</dbReference>
<accession>A0A840NMZ1</accession>
<reference evidence="6 7" key="1">
    <citation type="submission" date="2020-08" db="EMBL/GenBank/DDBJ databases">
        <title>Sequencing the genomes of 1000 actinobacteria strains.</title>
        <authorList>
            <person name="Klenk H.-P."/>
        </authorList>
    </citation>
    <scope>NUCLEOTIDE SEQUENCE [LARGE SCALE GENOMIC DNA]</scope>
    <source>
        <strain evidence="6 7">DSM 45582</strain>
    </source>
</reference>
<dbReference type="SUPFAM" id="SSF50939">
    <property type="entry name" value="Sialidases"/>
    <property type="match status" value="1"/>
</dbReference>
<comment type="catalytic activity">
    <reaction evidence="1">
        <text>Hydrolysis of alpha-(2-&gt;3)-, alpha-(2-&gt;6)-, alpha-(2-&gt;8)- glycosidic linkages of terminal sialic acid residues in oligosaccharides, glycoproteins, glycolipids, colominic acid and synthetic substrates.</text>
        <dbReference type="EC" id="3.2.1.18"/>
    </reaction>
</comment>
<feature type="signal peptide" evidence="4">
    <location>
        <begin position="1"/>
        <end position="31"/>
    </location>
</feature>
<comment type="caution">
    <text evidence="6">The sequence shown here is derived from an EMBL/GenBank/DDBJ whole genome shotgun (WGS) entry which is preliminary data.</text>
</comment>
<comment type="similarity">
    <text evidence="2">Belongs to the glycosyl hydrolase 33 family.</text>
</comment>
<dbReference type="EC" id="3.2.1.18" evidence="3"/>
<dbReference type="GO" id="GO:0006689">
    <property type="term" value="P:ganglioside catabolic process"/>
    <property type="evidence" value="ECO:0007669"/>
    <property type="project" value="TreeGrafter"/>
</dbReference>
<keyword evidence="7" id="KW-1185">Reference proteome</keyword>
<dbReference type="InterPro" id="IPR026856">
    <property type="entry name" value="Sialidase_fam"/>
</dbReference>
<evidence type="ECO:0000259" key="5">
    <source>
        <dbReference type="Pfam" id="PF13088"/>
    </source>
</evidence>
<proteinExistence type="inferred from homology"/>
<dbReference type="AlphaFoldDB" id="A0A840NMZ1"/>
<keyword evidence="4" id="KW-0732">Signal</keyword>
<evidence type="ECO:0000256" key="2">
    <source>
        <dbReference type="ARBA" id="ARBA00009348"/>
    </source>
</evidence>
<evidence type="ECO:0000256" key="3">
    <source>
        <dbReference type="ARBA" id="ARBA00012733"/>
    </source>
</evidence>
<dbReference type="InterPro" id="IPR006311">
    <property type="entry name" value="TAT_signal"/>
</dbReference>
<protein>
    <recommendedName>
        <fullName evidence="3">exo-alpha-sialidase</fullName>
        <ecNumber evidence="3">3.2.1.18</ecNumber>
    </recommendedName>
</protein>
<dbReference type="Pfam" id="PF13088">
    <property type="entry name" value="BNR_2"/>
    <property type="match status" value="1"/>
</dbReference>
<dbReference type="RefSeq" id="WP_184480382.1">
    <property type="nucleotide sequence ID" value="NZ_JACHIV010000001.1"/>
</dbReference>
<evidence type="ECO:0000313" key="6">
    <source>
        <dbReference type="EMBL" id="MBB5070639.1"/>
    </source>
</evidence>
<keyword evidence="6" id="KW-0378">Hydrolase</keyword>
<dbReference type="Gene3D" id="2.120.10.10">
    <property type="match status" value="1"/>
</dbReference>
<feature type="domain" description="Sialidase" evidence="5">
    <location>
        <begin position="76"/>
        <end position="353"/>
    </location>
</feature>
<dbReference type="GO" id="GO:0016020">
    <property type="term" value="C:membrane"/>
    <property type="evidence" value="ECO:0007669"/>
    <property type="project" value="TreeGrafter"/>
</dbReference>
<evidence type="ECO:0000256" key="1">
    <source>
        <dbReference type="ARBA" id="ARBA00000427"/>
    </source>
</evidence>
<dbReference type="PROSITE" id="PS51318">
    <property type="entry name" value="TAT"/>
    <property type="match status" value="1"/>
</dbReference>
<name>A0A840NMZ1_9PSEU</name>
<organism evidence="6 7">
    <name type="scientific">Saccharopolyspora gloriosae</name>
    <dbReference type="NCBI Taxonomy" id="455344"/>
    <lineage>
        <taxon>Bacteria</taxon>
        <taxon>Bacillati</taxon>
        <taxon>Actinomycetota</taxon>
        <taxon>Actinomycetes</taxon>
        <taxon>Pseudonocardiales</taxon>
        <taxon>Pseudonocardiaceae</taxon>
        <taxon>Saccharopolyspora</taxon>
    </lineage>
</organism>
<dbReference type="InterPro" id="IPR036278">
    <property type="entry name" value="Sialidase_sf"/>
</dbReference>
<dbReference type="GO" id="GO:0009313">
    <property type="term" value="P:oligosaccharide catabolic process"/>
    <property type="evidence" value="ECO:0007669"/>
    <property type="project" value="TreeGrafter"/>
</dbReference>
<dbReference type="EMBL" id="JACHIV010000001">
    <property type="protein sequence ID" value="MBB5070639.1"/>
    <property type="molecule type" value="Genomic_DNA"/>
</dbReference>
<evidence type="ECO:0000256" key="4">
    <source>
        <dbReference type="SAM" id="SignalP"/>
    </source>
</evidence>
<dbReference type="GO" id="GO:0004308">
    <property type="term" value="F:exo-alpha-sialidase activity"/>
    <property type="evidence" value="ECO:0007669"/>
    <property type="project" value="UniProtKB-EC"/>
</dbReference>
<feature type="chain" id="PRO_5032774845" description="exo-alpha-sialidase" evidence="4">
    <location>
        <begin position="32"/>
        <end position="381"/>
    </location>
</feature>
<sequence length="381" mass="39881">MVRILRTRRRALPAMTATAALALLAGPVAVAAPGGVDLAVSTDAVTYRIPALAVTERGTVIAAFDRRNDGPGDLPGDIDTMVRRSTDGGATWSEPRAVVDHPAPQGCGDPSLLTDRATGRVHLFCTFSHGEVGFQESEPGSADATDPRTVHVRHLTSSDDGRTWSAPIDLNEQVKAPEWAGIFASSGHGVQLSGGRLLQPIVVRDAAGEHHAANIYSDDHGETWRSGEPLAGGTDENKAVELSTGEVVQNVRDVDGGQRLRAVSEDGGITFGKPAAIPGLPDPGVNADVIRVDPRGSDERLLFSNPANSRDRTDLTVRISCDDGENWSDGTRLHPGPAAYSAMAMLPDGRVGVLAENGAAGAYEKLTFTALPLAEAGRCAG</sequence>
<dbReference type="GO" id="GO:0005737">
    <property type="term" value="C:cytoplasm"/>
    <property type="evidence" value="ECO:0007669"/>
    <property type="project" value="TreeGrafter"/>
</dbReference>
<keyword evidence="6" id="KW-0326">Glycosidase</keyword>
<evidence type="ECO:0000313" key="7">
    <source>
        <dbReference type="Proteomes" id="UP000580474"/>
    </source>
</evidence>
<dbReference type="Proteomes" id="UP000580474">
    <property type="component" value="Unassembled WGS sequence"/>
</dbReference>